<organism evidence="2 3">
    <name type="scientific">Microbacterium pumilum</name>
    <dbReference type="NCBI Taxonomy" id="344165"/>
    <lineage>
        <taxon>Bacteria</taxon>
        <taxon>Bacillati</taxon>
        <taxon>Actinomycetota</taxon>
        <taxon>Actinomycetes</taxon>
        <taxon>Micrococcales</taxon>
        <taxon>Microbacteriaceae</taxon>
        <taxon>Microbacterium</taxon>
    </lineage>
</organism>
<accession>A0ABP5EFA3</accession>
<evidence type="ECO:0000256" key="1">
    <source>
        <dbReference type="SAM" id="MobiDB-lite"/>
    </source>
</evidence>
<dbReference type="Proteomes" id="UP001500326">
    <property type="component" value="Unassembled WGS sequence"/>
</dbReference>
<dbReference type="EMBL" id="BAAAOH010000001">
    <property type="protein sequence ID" value="GAA1996674.1"/>
    <property type="molecule type" value="Genomic_DNA"/>
</dbReference>
<gene>
    <name evidence="2" type="ORF">GCM10009777_37060</name>
</gene>
<sequence>MEDAHRRGAGLSLGARSRRKGDQFKQFTEGRALCRGNVGMQFAFGRASVPLSRAEQLSAFGRGDHDVGPTIRGVCLTTNEASLLEIVDEGNNLTGIQAEECGKIPLRWANLVDYERKDGVRPHPQAVPGEGEIASGKRERVGPGEKKAQVFRQGGVAHAFVGRERCVIHGFHPACHTP</sequence>
<protein>
    <submittedName>
        <fullName evidence="2">Uncharacterized protein</fullName>
    </submittedName>
</protein>
<feature type="region of interest" description="Disordered" evidence="1">
    <location>
        <begin position="120"/>
        <end position="143"/>
    </location>
</feature>
<evidence type="ECO:0000313" key="3">
    <source>
        <dbReference type="Proteomes" id="UP001500326"/>
    </source>
</evidence>
<reference evidence="3" key="1">
    <citation type="journal article" date="2019" name="Int. J. Syst. Evol. Microbiol.">
        <title>The Global Catalogue of Microorganisms (GCM) 10K type strain sequencing project: providing services to taxonomists for standard genome sequencing and annotation.</title>
        <authorList>
            <consortium name="The Broad Institute Genomics Platform"/>
            <consortium name="The Broad Institute Genome Sequencing Center for Infectious Disease"/>
            <person name="Wu L."/>
            <person name="Ma J."/>
        </authorList>
    </citation>
    <scope>NUCLEOTIDE SEQUENCE [LARGE SCALE GENOMIC DNA]</scope>
    <source>
        <strain evidence="3">JCM 14902</strain>
    </source>
</reference>
<name>A0ABP5EFA3_9MICO</name>
<evidence type="ECO:0000313" key="2">
    <source>
        <dbReference type="EMBL" id="GAA1996674.1"/>
    </source>
</evidence>
<comment type="caution">
    <text evidence="2">The sequence shown here is derived from an EMBL/GenBank/DDBJ whole genome shotgun (WGS) entry which is preliminary data.</text>
</comment>
<keyword evidence="3" id="KW-1185">Reference proteome</keyword>
<proteinExistence type="predicted"/>